<evidence type="ECO:0000256" key="2">
    <source>
        <dbReference type="ARBA" id="ARBA00012261"/>
    </source>
</evidence>
<dbReference type="PANTHER" id="PTHR11138:SF5">
    <property type="entry name" value="METHIONYL-TRNA FORMYLTRANSFERASE, MITOCHONDRIAL"/>
    <property type="match status" value="1"/>
</dbReference>
<dbReference type="Pfam" id="PF02911">
    <property type="entry name" value="Formyl_trans_C"/>
    <property type="match status" value="1"/>
</dbReference>
<proteinExistence type="inferred from homology"/>
<dbReference type="NCBIfam" id="TIGR00460">
    <property type="entry name" value="fmt"/>
    <property type="match status" value="1"/>
</dbReference>
<comment type="similarity">
    <text evidence="1 5">Belongs to the Fmt family.</text>
</comment>
<accession>A0A150WFB5</accession>
<evidence type="ECO:0000313" key="8">
    <source>
        <dbReference type="EMBL" id="KYG61788.1"/>
    </source>
</evidence>
<dbReference type="InterPro" id="IPR001555">
    <property type="entry name" value="GART_AS"/>
</dbReference>
<dbReference type="Proteomes" id="UP000075391">
    <property type="component" value="Unassembled WGS sequence"/>
</dbReference>
<feature type="domain" description="Formyl transferase N-terminal" evidence="6">
    <location>
        <begin position="5"/>
        <end position="180"/>
    </location>
</feature>
<comment type="caution">
    <text evidence="8">The sequence shown here is derived from an EMBL/GenBank/DDBJ whole genome shotgun (WGS) entry which is preliminary data.</text>
</comment>
<dbReference type="PANTHER" id="PTHR11138">
    <property type="entry name" value="METHIONYL-TRNA FORMYLTRANSFERASE"/>
    <property type="match status" value="1"/>
</dbReference>
<dbReference type="SUPFAM" id="SSF53328">
    <property type="entry name" value="Formyltransferase"/>
    <property type="match status" value="1"/>
</dbReference>
<gene>
    <name evidence="5" type="primary">fmt</name>
    <name evidence="8" type="ORF">AZI85_06080</name>
</gene>
<dbReference type="InterPro" id="IPR005794">
    <property type="entry name" value="Fmt"/>
</dbReference>
<evidence type="ECO:0000256" key="1">
    <source>
        <dbReference type="ARBA" id="ARBA00010699"/>
    </source>
</evidence>
<keyword evidence="3 5" id="KW-0808">Transferase</keyword>
<evidence type="ECO:0000256" key="3">
    <source>
        <dbReference type="ARBA" id="ARBA00022679"/>
    </source>
</evidence>
<dbReference type="Pfam" id="PF00551">
    <property type="entry name" value="Formyl_trans_N"/>
    <property type="match status" value="1"/>
</dbReference>
<evidence type="ECO:0000259" key="7">
    <source>
        <dbReference type="Pfam" id="PF02911"/>
    </source>
</evidence>
<keyword evidence="4 5" id="KW-0648">Protein biosynthesis</keyword>
<reference evidence="8 9" key="1">
    <citation type="submission" date="2016-03" db="EMBL/GenBank/DDBJ databases">
        <authorList>
            <person name="Ploux O."/>
        </authorList>
    </citation>
    <scope>NUCLEOTIDE SEQUENCE [LARGE SCALE GENOMIC DNA]</scope>
    <source>
        <strain evidence="8 9">BER2</strain>
    </source>
</reference>
<dbReference type="PROSITE" id="PS00373">
    <property type="entry name" value="GART"/>
    <property type="match status" value="1"/>
</dbReference>
<feature type="domain" description="Formyl transferase C-terminal" evidence="7">
    <location>
        <begin position="208"/>
        <end position="305"/>
    </location>
</feature>
<dbReference type="InterPro" id="IPR036477">
    <property type="entry name" value="Formyl_transf_N_sf"/>
</dbReference>
<organism evidence="8 9">
    <name type="scientific">Bdellovibrio bacteriovorus</name>
    <dbReference type="NCBI Taxonomy" id="959"/>
    <lineage>
        <taxon>Bacteria</taxon>
        <taxon>Pseudomonadati</taxon>
        <taxon>Bdellovibrionota</taxon>
        <taxon>Bdellovibrionia</taxon>
        <taxon>Bdellovibrionales</taxon>
        <taxon>Pseudobdellovibrionaceae</taxon>
        <taxon>Bdellovibrio</taxon>
    </lineage>
</organism>
<dbReference type="InterPro" id="IPR005793">
    <property type="entry name" value="Formyl_trans_C"/>
</dbReference>
<dbReference type="EMBL" id="LUKF01000016">
    <property type="protein sequence ID" value="KYG61788.1"/>
    <property type="molecule type" value="Genomic_DNA"/>
</dbReference>
<dbReference type="InterPro" id="IPR002376">
    <property type="entry name" value="Formyl_transf_N"/>
</dbReference>
<evidence type="ECO:0000259" key="6">
    <source>
        <dbReference type="Pfam" id="PF00551"/>
    </source>
</evidence>
<comment type="catalytic activity">
    <reaction evidence="5">
        <text>L-methionyl-tRNA(fMet) + (6R)-10-formyltetrahydrofolate = N-formyl-L-methionyl-tRNA(fMet) + (6S)-5,6,7,8-tetrahydrofolate + H(+)</text>
        <dbReference type="Rhea" id="RHEA:24380"/>
        <dbReference type="Rhea" id="RHEA-COMP:9952"/>
        <dbReference type="Rhea" id="RHEA-COMP:9953"/>
        <dbReference type="ChEBI" id="CHEBI:15378"/>
        <dbReference type="ChEBI" id="CHEBI:57453"/>
        <dbReference type="ChEBI" id="CHEBI:78530"/>
        <dbReference type="ChEBI" id="CHEBI:78844"/>
        <dbReference type="ChEBI" id="CHEBI:195366"/>
        <dbReference type="EC" id="2.1.2.9"/>
    </reaction>
</comment>
<name>A0A150WFB5_BDEBC</name>
<evidence type="ECO:0000256" key="4">
    <source>
        <dbReference type="ARBA" id="ARBA00022917"/>
    </source>
</evidence>
<dbReference type="GO" id="GO:0005829">
    <property type="term" value="C:cytosol"/>
    <property type="evidence" value="ECO:0007669"/>
    <property type="project" value="TreeGrafter"/>
</dbReference>
<dbReference type="CDD" id="cd08704">
    <property type="entry name" value="Met_tRNA_FMT_C"/>
    <property type="match status" value="1"/>
</dbReference>
<protein>
    <recommendedName>
        <fullName evidence="2 5">Methionyl-tRNA formyltransferase</fullName>
        <ecNumber evidence="2 5">2.1.2.9</ecNumber>
    </recommendedName>
</protein>
<dbReference type="RefSeq" id="WP_063243937.1">
    <property type="nucleotide sequence ID" value="NZ_LUKF01000016.1"/>
</dbReference>
<dbReference type="Gene3D" id="3.40.50.12230">
    <property type="match status" value="1"/>
</dbReference>
<dbReference type="CDD" id="cd08646">
    <property type="entry name" value="FMT_core_Met-tRNA-FMT_N"/>
    <property type="match status" value="1"/>
</dbReference>
<dbReference type="HAMAP" id="MF_00182">
    <property type="entry name" value="Formyl_trans"/>
    <property type="match status" value="1"/>
</dbReference>
<comment type="function">
    <text evidence="5">Attaches a formyl group to the free amino group of methionyl-tRNA(fMet). The formyl group appears to play a dual role in the initiator identity of N-formylmethionyl-tRNA by promoting its recognition by IF2 and preventing the misappropriation of this tRNA by the elongation apparatus.</text>
</comment>
<evidence type="ECO:0000256" key="5">
    <source>
        <dbReference type="HAMAP-Rule" id="MF_00182"/>
    </source>
</evidence>
<evidence type="ECO:0000313" key="9">
    <source>
        <dbReference type="Proteomes" id="UP000075391"/>
    </source>
</evidence>
<dbReference type="AlphaFoldDB" id="A0A150WFB5"/>
<dbReference type="InterPro" id="IPR044135">
    <property type="entry name" value="Met-tRNA-FMT_C"/>
</dbReference>
<dbReference type="InterPro" id="IPR041711">
    <property type="entry name" value="Met-tRNA-FMT_N"/>
</dbReference>
<dbReference type="InterPro" id="IPR011034">
    <property type="entry name" value="Formyl_transferase-like_C_sf"/>
</dbReference>
<sequence length="315" mass="34046">MSKVRVCFLGTPEFAVTSLQALLKDEHFEVVGVVTQPDRPAGRKLQLTPSPVKVLAQEHNLKVISPESLKADAAAVAEIASWGAEVGVVVAFGQILTQSFLDSFRFGCVNVHGSVLPRWRGAAPIQRAIEAGDLESGVTLQKMVKKLDAGDIIGIRRVKITPEMNALELHDKLAELGADLLRVELMDYVRGNLAPTPQDESQVTIAKKIEKHESQVDWNLSAKAIDGKIRGFVYGPGVFTLLQGKKLKLHKAIPVSGSVSAEPGSITTINADHLSVATGDGILKIYEVQPESRNRMKVADFLKGHDLKVGDKLGV</sequence>
<feature type="binding site" evidence="5">
    <location>
        <begin position="114"/>
        <end position="117"/>
    </location>
    <ligand>
        <name>(6S)-5,6,7,8-tetrahydrofolate</name>
        <dbReference type="ChEBI" id="CHEBI:57453"/>
    </ligand>
</feature>
<dbReference type="EC" id="2.1.2.9" evidence="2 5"/>
<dbReference type="GO" id="GO:0004479">
    <property type="term" value="F:methionyl-tRNA formyltransferase activity"/>
    <property type="evidence" value="ECO:0007669"/>
    <property type="project" value="UniProtKB-UniRule"/>
</dbReference>
<dbReference type="SUPFAM" id="SSF50486">
    <property type="entry name" value="FMT C-terminal domain-like"/>
    <property type="match status" value="1"/>
</dbReference>
<dbReference type="OrthoDB" id="5289340at2"/>